<comment type="subunit">
    <text evidence="9">Part of the 50S ribosomal subunit.</text>
</comment>
<keyword evidence="5 9" id="KW-0689">Ribosomal protein</keyword>
<dbReference type="InterPro" id="IPR057264">
    <property type="entry name" value="Ribosomal_uL24_C"/>
</dbReference>
<proteinExistence type="inferred from homology"/>
<dbReference type="FunFam" id="2.30.30.30:FF:000004">
    <property type="entry name" value="50S ribosomal protein L24"/>
    <property type="match status" value="1"/>
</dbReference>
<dbReference type="RefSeq" id="WP_145852116.1">
    <property type="nucleotide sequence ID" value="NZ_RPFW01000001.1"/>
</dbReference>
<evidence type="ECO:0000256" key="7">
    <source>
        <dbReference type="ARBA" id="ARBA00035206"/>
    </source>
</evidence>
<feature type="domain" description="KOW" evidence="11">
    <location>
        <begin position="2"/>
        <end position="29"/>
    </location>
</feature>
<dbReference type="Proteomes" id="UP000460272">
    <property type="component" value="Unassembled WGS sequence"/>
</dbReference>
<dbReference type="AlphaFoldDB" id="A0A6P2C7V2"/>
<dbReference type="InterPro" id="IPR005825">
    <property type="entry name" value="Ribosomal_uL24_CS"/>
</dbReference>
<accession>A0A6P2C7V2</accession>
<dbReference type="InterPro" id="IPR014722">
    <property type="entry name" value="Rib_uL2_dom2"/>
</dbReference>
<evidence type="ECO:0000256" key="10">
    <source>
        <dbReference type="RuleBase" id="RU003477"/>
    </source>
</evidence>
<dbReference type="OrthoDB" id="9807419at2"/>
<dbReference type="GO" id="GO:0006412">
    <property type="term" value="P:translation"/>
    <property type="evidence" value="ECO:0007669"/>
    <property type="project" value="UniProtKB-UniRule"/>
</dbReference>
<evidence type="ECO:0000256" key="4">
    <source>
        <dbReference type="ARBA" id="ARBA00022884"/>
    </source>
</evidence>
<comment type="function">
    <text evidence="8 9">One of the proteins that surrounds the polypeptide exit tunnel on the outside of the subunit.</text>
</comment>
<dbReference type="HAMAP" id="MF_01326_B">
    <property type="entry name" value="Ribosomal_uL24_B"/>
    <property type="match status" value="1"/>
</dbReference>
<keyword evidence="3 9" id="KW-0699">rRNA-binding</keyword>
<comment type="similarity">
    <text evidence="2 9 10">Belongs to the universal ribosomal protein uL24 family.</text>
</comment>
<dbReference type="SMART" id="SM00739">
    <property type="entry name" value="KOW"/>
    <property type="match status" value="1"/>
</dbReference>
<evidence type="ECO:0000256" key="3">
    <source>
        <dbReference type="ARBA" id="ARBA00022730"/>
    </source>
</evidence>
<evidence type="ECO:0000256" key="1">
    <source>
        <dbReference type="ARBA" id="ARBA00004072"/>
    </source>
</evidence>
<gene>
    <name evidence="9" type="primary">rplX</name>
    <name evidence="12" type="ORF">EAS64_08420</name>
</gene>
<dbReference type="EMBL" id="RPFW01000001">
    <property type="protein sequence ID" value="TVZ07300.1"/>
    <property type="molecule type" value="Genomic_DNA"/>
</dbReference>
<dbReference type="NCBIfam" id="TIGR01079">
    <property type="entry name" value="rplX_bact"/>
    <property type="match status" value="1"/>
</dbReference>
<comment type="caution">
    <text evidence="12">The sequence shown here is derived from an EMBL/GenBank/DDBJ whole genome shotgun (WGS) entry which is preliminary data.</text>
</comment>
<dbReference type="GO" id="GO:0003735">
    <property type="term" value="F:structural constituent of ribosome"/>
    <property type="evidence" value="ECO:0007669"/>
    <property type="project" value="InterPro"/>
</dbReference>
<evidence type="ECO:0000256" key="8">
    <source>
        <dbReference type="ARBA" id="ARBA00058688"/>
    </source>
</evidence>
<evidence type="ECO:0000256" key="6">
    <source>
        <dbReference type="ARBA" id="ARBA00023274"/>
    </source>
</evidence>
<keyword evidence="13" id="KW-1185">Reference proteome</keyword>
<dbReference type="InterPro" id="IPR005824">
    <property type="entry name" value="KOW"/>
</dbReference>
<dbReference type="InterPro" id="IPR008991">
    <property type="entry name" value="Translation_prot_SH3-like_sf"/>
</dbReference>
<dbReference type="GO" id="GO:0005840">
    <property type="term" value="C:ribosome"/>
    <property type="evidence" value="ECO:0007669"/>
    <property type="project" value="UniProtKB-KW"/>
</dbReference>
<evidence type="ECO:0000256" key="5">
    <source>
        <dbReference type="ARBA" id="ARBA00022980"/>
    </source>
</evidence>
<dbReference type="SUPFAM" id="SSF50104">
    <property type="entry name" value="Translation proteins SH3-like domain"/>
    <property type="match status" value="1"/>
</dbReference>
<protein>
    <recommendedName>
        <fullName evidence="7 9">Large ribosomal subunit protein uL24</fullName>
    </recommendedName>
</protein>
<organism evidence="12 13">
    <name type="scientific">Trebonia kvetii</name>
    <dbReference type="NCBI Taxonomy" id="2480626"/>
    <lineage>
        <taxon>Bacteria</taxon>
        <taxon>Bacillati</taxon>
        <taxon>Actinomycetota</taxon>
        <taxon>Actinomycetes</taxon>
        <taxon>Streptosporangiales</taxon>
        <taxon>Treboniaceae</taxon>
        <taxon>Trebonia</taxon>
    </lineage>
</organism>
<dbReference type="InterPro" id="IPR041988">
    <property type="entry name" value="Ribosomal_uL24_KOW"/>
</dbReference>
<dbReference type="Gene3D" id="2.30.30.30">
    <property type="match status" value="1"/>
</dbReference>
<keyword evidence="4 9" id="KW-0694">RNA-binding</keyword>
<comment type="function">
    <text evidence="1 9">One of two assembly initiator proteins, it binds directly to the 5'-end of the 23S rRNA, where it nucleates assembly of the 50S subunit.</text>
</comment>
<dbReference type="PROSITE" id="PS01108">
    <property type="entry name" value="RIBOSOMAL_L24"/>
    <property type="match status" value="1"/>
</dbReference>
<dbReference type="InterPro" id="IPR003256">
    <property type="entry name" value="Ribosomal_uL24"/>
</dbReference>
<evidence type="ECO:0000256" key="2">
    <source>
        <dbReference type="ARBA" id="ARBA00010618"/>
    </source>
</evidence>
<dbReference type="PANTHER" id="PTHR12903">
    <property type="entry name" value="MITOCHONDRIAL RIBOSOMAL PROTEIN L24"/>
    <property type="match status" value="1"/>
</dbReference>
<dbReference type="Pfam" id="PF00467">
    <property type="entry name" value="KOW"/>
    <property type="match status" value="1"/>
</dbReference>
<name>A0A6P2C7V2_9ACTN</name>
<reference evidence="12 13" key="1">
    <citation type="submission" date="2018-11" db="EMBL/GenBank/DDBJ databases">
        <title>Trebonia kvetii gen.nov., sp.nov., a novel acidophilic actinobacterium, and proposal of the new actinobacterial family Treboniaceae fam. nov.</title>
        <authorList>
            <person name="Rapoport D."/>
            <person name="Sagova-Mareckova M."/>
            <person name="Sedlacek I."/>
            <person name="Provaznik J."/>
            <person name="Kralova S."/>
            <person name="Pavlinic D."/>
            <person name="Benes V."/>
            <person name="Kopecky J."/>
        </authorList>
    </citation>
    <scope>NUCLEOTIDE SEQUENCE [LARGE SCALE GENOMIC DNA]</scope>
    <source>
        <strain evidence="12 13">15Tr583</strain>
    </source>
</reference>
<evidence type="ECO:0000256" key="9">
    <source>
        <dbReference type="HAMAP-Rule" id="MF_01326"/>
    </source>
</evidence>
<dbReference type="CDD" id="cd06089">
    <property type="entry name" value="KOW_RPL26"/>
    <property type="match status" value="1"/>
</dbReference>
<dbReference type="GO" id="GO:1990904">
    <property type="term" value="C:ribonucleoprotein complex"/>
    <property type="evidence" value="ECO:0007669"/>
    <property type="project" value="UniProtKB-KW"/>
</dbReference>
<dbReference type="Pfam" id="PF17136">
    <property type="entry name" value="ribosomal_L24"/>
    <property type="match status" value="1"/>
</dbReference>
<evidence type="ECO:0000313" key="13">
    <source>
        <dbReference type="Proteomes" id="UP000460272"/>
    </source>
</evidence>
<dbReference type="GO" id="GO:0019843">
    <property type="term" value="F:rRNA binding"/>
    <property type="evidence" value="ECO:0007669"/>
    <property type="project" value="UniProtKB-UniRule"/>
</dbReference>
<keyword evidence="6 9" id="KW-0687">Ribonucleoprotein</keyword>
<evidence type="ECO:0000313" key="12">
    <source>
        <dbReference type="EMBL" id="TVZ07300.1"/>
    </source>
</evidence>
<sequence length="106" mass="11416">MKIKKGDHVMVMAGKDKGATGTVIAAYPTANKVLVEGVNMIKKNKKVTNQGFRGAKEGGIVTQEAPIDVSNVQLVDPETKRPARVGYKINEDGTKVRVLRPSGKEI</sequence>
<evidence type="ECO:0000259" key="11">
    <source>
        <dbReference type="SMART" id="SM00739"/>
    </source>
</evidence>